<evidence type="ECO:0000313" key="4">
    <source>
        <dbReference type="Proteomes" id="UP000013827"/>
    </source>
</evidence>
<feature type="signal peptide" evidence="2">
    <location>
        <begin position="1"/>
        <end position="17"/>
    </location>
</feature>
<feature type="chain" id="PRO_5044275385" evidence="2">
    <location>
        <begin position="18"/>
        <end position="334"/>
    </location>
</feature>
<dbReference type="OMA" id="ACAPINA"/>
<protein>
    <submittedName>
        <fullName evidence="3">Uncharacterized protein</fullName>
    </submittedName>
</protein>
<dbReference type="KEGG" id="ehx:EMIHUDRAFT_463594"/>
<reference evidence="3" key="2">
    <citation type="submission" date="2024-10" db="UniProtKB">
        <authorList>
            <consortium name="EnsemblProtists"/>
        </authorList>
    </citation>
    <scope>IDENTIFICATION</scope>
</reference>
<dbReference type="PANTHER" id="PTHR31984:SF17">
    <property type="entry name" value="TRANSCRIPTIONAL REGULATOR"/>
    <property type="match status" value="1"/>
</dbReference>
<proteinExistence type="predicted"/>
<evidence type="ECO:0000256" key="1">
    <source>
        <dbReference type="SAM" id="MobiDB-lite"/>
    </source>
</evidence>
<dbReference type="Gene3D" id="3.40.1740.10">
    <property type="entry name" value="VC0467-like"/>
    <property type="match status" value="1"/>
</dbReference>
<dbReference type="InterPro" id="IPR003774">
    <property type="entry name" value="AlgH-like"/>
</dbReference>
<dbReference type="GeneID" id="17269475"/>
<dbReference type="SUPFAM" id="SSF143456">
    <property type="entry name" value="VC0467-like"/>
    <property type="match status" value="1"/>
</dbReference>
<sequence length="334" mass="34943">MFPCLLSAALLLTPSLSLDWGRARPLRTDPHRLSPVRVRVSPLRLQVADEPPDDGGGGEAEEGLPEAESEGIADFRAQLMRQMGGGGGGGGGGSADTPLSDRERLMRSVETAALADAPAPGRMLLANPAKFCSRNPFARPVKDLGRFGLDGPVSPDEMPPDLTAQMLPVLLLLEHGEGGSSAVLLERRTGALMGDIDIDSFGCVAIAPLWLGGTQRQNALSALHSVEGLEGAAPLRDGLWLGGWEAARPRVADSSLAAARFKFFLGATTWAAGQLEAEVAAGAWIVVEGSPELVLKERLDGSGARRAKPVWAEVLSALGEPGRTAYEAVYGSGD</sequence>
<dbReference type="EnsemblProtists" id="EOD23929">
    <property type="protein sequence ID" value="EOD23929"/>
    <property type="gene ID" value="EMIHUDRAFT_463594"/>
</dbReference>
<keyword evidence="2" id="KW-0732">Signal</keyword>
<dbReference type="Proteomes" id="UP000013827">
    <property type="component" value="Unassembled WGS sequence"/>
</dbReference>
<evidence type="ECO:0000256" key="2">
    <source>
        <dbReference type="SAM" id="SignalP"/>
    </source>
</evidence>
<dbReference type="Pfam" id="PF02622">
    <property type="entry name" value="DUF179"/>
    <property type="match status" value="1"/>
</dbReference>
<accession>A0A0D3JK94</accession>
<organism evidence="3 4">
    <name type="scientific">Emiliania huxleyi (strain CCMP1516)</name>
    <dbReference type="NCBI Taxonomy" id="280463"/>
    <lineage>
        <taxon>Eukaryota</taxon>
        <taxon>Haptista</taxon>
        <taxon>Haptophyta</taxon>
        <taxon>Prymnesiophyceae</taxon>
        <taxon>Isochrysidales</taxon>
        <taxon>Noelaerhabdaceae</taxon>
        <taxon>Emiliania</taxon>
    </lineage>
</organism>
<dbReference type="eggNOG" id="ENOG502S3NZ">
    <property type="taxonomic scope" value="Eukaryota"/>
</dbReference>
<evidence type="ECO:0000313" key="3">
    <source>
        <dbReference type="EnsemblProtists" id="EOD23929"/>
    </source>
</evidence>
<feature type="region of interest" description="Disordered" evidence="1">
    <location>
        <begin position="46"/>
        <end position="68"/>
    </location>
</feature>
<dbReference type="PaxDb" id="2903-EOD23929"/>
<name>A0A0D3JK94_EMIH1</name>
<keyword evidence="4" id="KW-1185">Reference proteome</keyword>
<dbReference type="HOGENOM" id="CLU_708764_0_0_1"/>
<dbReference type="RefSeq" id="XP_005776358.1">
    <property type="nucleotide sequence ID" value="XM_005776301.1"/>
</dbReference>
<feature type="compositionally biased region" description="Acidic residues" evidence="1">
    <location>
        <begin position="59"/>
        <end position="68"/>
    </location>
</feature>
<dbReference type="PANTHER" id="PTHR31984">
    <property type="entry name" value="TRANSPORTER, PUTATIVE (DUF179)-RELATED"/>
    <property type="match status" value="1"/>
</dbReference>
<reference evidence="4" key="1">
    <citation type="journal article" date="2013" name="Nature">
        <title>Pan genome of the phytoplankton Emiliania underpins its global distribution.</title>
        <authorList>
            <person name="Read B.A."/>
            <person name="Kegel J."/>
            <person name="Klute M.J."/>
            <person name="Kuo A."/>
            <person name="Lefebvre S.C."/>
            <person name="Maumus F."/>
            <person name="Mayer C."/>
            <person name="Miller J."/>
            <person name="Monier A."/>
            <person name="Salamov A."/>
            <person name="Young J."/>
            <person name="Aguilar M."/>
            <person name="Claverie J.M."/>
            <person name="Frickenhaus S."/>
            <person name="Gonzalez K."/>
            <person name="Herman E.K."/>
            <person name="Lin Y.C."/>
            <person name="Napier J."/>
            <person name="Ogata H."/>
            <person name="Sarno A.F."/>
            <person name="Shmutz J."/>
            <person name="Schroeder D."/>
            <person name="de Vargas C."/>
            <person name="Verret F."/>
            <person name="von Dassow P."/>
            <person name="Valentin K."/>
            <person name="Van de Peer Y."/>
            <person name="Wheeler G."/>
            <person name="Dacks J.B."/>
            <person name="Delwiche C.F."/>
            <person name="Dyhrman S.T."/>
            <person name="Glockner G."/>
            <person name="John U."/>
            <person name="Richards T."/>
            <person name="Worden A.Z."/>
            <person name="Zhang X."/>
            <person name="Grigoriev I.V."/>
            <person name="Allen A.E."/>
            <person name="Bidle K."/>
            <person name="Borodovsky M."/>
            <person name="Bowler C."/>
            <person name="Brownlee C."/>
            <person name="Cock J.M."/>
            <person name="Elias M."/>
            <person name="Gladyshev V.N."/>
            <person name="Groth M."/>
            <person name="Guda C."/>
            <person name="Hadaegh A."/>
            <person name="Iglesias-Rodriguez M.D."/>
            <person name="Jenkins J."/>
            <person name="Jones B.M."/>
            <person name="Lawson T."/>
            <person name="Leese F."/>
            <person name="Lindquist E."/>
            <person name="Lobanov A."/>
            <person name="Lomsadze A."/>
            <person name="Malik S.B."/>
            <person name="Marsh M.E."/>
            <person name="Mackinder L."/>
            <person name="Mock T."/>
            <person name="Mueller-Roeber B."/>
            <person name="Pagarete A."/>
            <person name="Parker M."/>
            <person name="Probert I."/>
            <person name="Quesneville H."/>
            <person name="Raines C."/>
            <person name="Rensing S.A."/>
            <person name="Riano-Pachon D.M."/>
            <person name="Richier S."/>
            <person name="Rokitta S."/>
            <person name="Shiraiwa Y."/>
            <person name="Soanes D.M."/>
            <person name="van der Giezen M."/>
            <person name="Wahlund T.M."/>
            <person name="Williams B."/>
            <person name="Wilson W."/>
            <person name="Wolfe G."/>
            <person name="Wurch L.L."/>
        </authorList>
    </citation>
    <scope>NUCLEOTIDE SEQUENCE</scope>
</reference>
<dbReference type="AlphaFoldDB" id="A0A0D3JK94"/>